<evidence type="ECO:0000313" key="2">
    <source>
        <dbReference type="EMBL" id="CAB4687231.1"/>
    </source>
</evidence>
<dbReference type="InterPro" id="IPR011496">
    <property type="entry name" value="O-GlcNAcase_cat"/>
</dbReference>
<feature type="domain" description="GH84" evidence="1">
    <location>
        <begin position="1"/>
        <end position="61"/>
    </location>
</feature>
<reference evidence="2" key="1">
    <citation type="submission" date="2020-05" db="EMBL/GenBank/DDBJ databases">
        <authorList>
            <person name="Chiriac C."/>
            <person name="Salcher M."/>
            <person name="Ghai R."/>
            <person name="Kavagutti S V."/>
        </authorList>
    </citation>
    <scope>NUCLEOTIDE SEQUENCE</scope>
</reference>
<protein>
    <submittedName>
        <fullName evidence="2">Unannotated protein</fullName>
    </submittedName>
</protein>
<name>A0A6J6NKF3_9ZZZZ</name>
<proteinExistence type="predicted"/>
<dbReference type="PROSITE" id="PS52009">
    <property type="entry name" value="GH84"/>
    <property type="match status" value="1"/>
</dbReference>
<dbReference type="InterPro" id="IPR017853">
    <property type="entry name" value="GH"/>
</dbReference>
<accession>A0A6J6NKF3</accession>
<dbReference type="Gene3D" id="3.20.20.80">
    <property type="entry name" value="Glycosidases"/>
    <property type="match status" value="1"/>
</dbReference>
<dbReference type="AlphaFoldDB" id="A0A6J6NKF3"/>
<dbReference type="EMBL" id="CAEZWV010000060">
    <property type="protein sequence ID" value="CAB4687231.1"/>
    <property type="molecule type" value="Genomic_DNA"/>
</dbReference>
<dbReference type="SUPFAM" id="SSF51445">
    <property type="entry name" value="(Trans)glycosidases"/>
    <property type="match status" value="1"/>
</dbReference>
<dbReference type="Pfam" id="PF07555">
    <property type="entry name" value="NAGidase"/>
    <property type="match status" value="1"/>
</dbReference>
<organism evidence="2">
    <name type="scientific">freshwater metagenome</name>
    <dbReference type="NCBI Taxonomy" id="449393"/>
    <lineage>
        <taxon>unclassified sequences</taxon>
        <taxon>metagenomes</taxon>
        <taxon>ecological metagenomes</taxon>
    </lineage>
</organism>
<gene>
    <name evidence="2" type="ORF">UFOPK2295_01719</name>
</gene>
<sequence>MWDNVPVNDAFMRAHLHLGPLQGREQGLQDVCSGFLWNPMVEPHASMLMLETAAAWWRGEDAQAAWGTAVDRDGWRWLAEATAYRGDLHWPGESPSRTWWESVRDMPDMKDEVMPWVHAARSGARVALAALAVIEADVTNLSQEELSRLMRPLMDWHTHRIASAFTFGRGPRQRPMATQNDHGKFVFRPGTITESESLVDTLVHKALTAING</sequence>
<evidence type="ECO:0000259" key="1">
    <source>
        <dbReference type="PROSITE" id="PS52009"/>
    </source>
</evidence>